<keyword evidence="4" id="KW-1185">Reference proteome</keyword>
<dbReference type="Pfam" id="PF00188">
    <property type="entry name" value="CAP"/>
    <property type="match status" value="1"/>
</dbReference>
<sequence length="166" mass="16991">MTSNILDRRSILAGAALSIAALLAGCATPPPPSKPSNARDYSAAAVASVNALRARKGLAPVAADPAAAGAAVAQARRMVSYRKMAHLLGPGDDFKARMKGGGVALPAAENVAAGQGSLEEAIDAWVKSPKHLHNMLGDYSGMGVAVAYDASNGNRPYWAMVLSNPR</sequence>
<dbReference type="Gene3D" id="3.40.33.10">
    <property type="entry name" value="CAP"/>
    <property type="match status" value="1"/>
</dbReference>
<feature type="domain" description="SCP" evidence="2">
    <location>
        <begin position="48"/>
        <end position="158"/>
    </location>
</feature>
<organism evidence="3 4">
    <name type="scientific">Gellertiella hungarica</name>
    <dbReference type="NCBI Taxonomy" id="1572859"/>
    <lineage>
        <taxon>Bacteria</taxon>
        <taxon>Pseudomonadati</taxon>
        <taxon>Pseudomonadota</taxon>
        <taxon>Alphaproteobacteria</taxon>
        <taxon>Hyphomicrobiales</taxon>
        <taxon>Rhizobiaceae</taxon>
        <taxon>Gellertiella</taxon>
    </lineage>
</organism>
<evidence type="ECO:0000256" key="1">
    <source>
        <dbReference type="SAM" id="SignalP"/>
    </source>
</evidence>
<evidence type="ECO:0000313" key="3">
    <source>
        <dbReference type="EMBL" id="MBB4063915.1"/>
    </source>
</evidence>
<name>A0A7W6J355_9HYPH</name>
<evidence type="ECO:0000259" key="2">
    <source>
        <dbReference type="Pfam" id="PF00188"/>
    </source>
</evidence>
<reference evidence="3 4" key="1">
    <citation type="submission" date="2020-08" db="EMBL/GenBank/DDBJ databases">
        <title>Genomic Encyclopedia of Type Strains, Phase IV (KMG-IV): sequencing the most valuable type-strain genomes for metagenomic binning, comparative biology and taxonomic classification.</title>
        <authorList>
            <person name="Goeker M."/>
        </authorList>
    </citation>
    <scope>NUCLEOTIDE SEQUENCE [LARGE SCALE GENOMIC DNA]</scope>
    <source>
        <strain evidence="3 4">DSM 29853</strain>
    </source>
</reference>
<dbReference type="SUPFAM" id="SSF55797">
    <property type="entry name" value="PR-1-like"/>
    <property type="match status" value="1"/>
</dbReference>
<accession>A0A7W6J355</accession>
<feature type="chain" id="PRO_5030746787" evidence="1">
    <location>
        <begin position="25"/>
        <end position="166"/>
    </location>
</feature>
<dbReference type="EMBL" id="JACIEZ010000002">
    <property type="protein sequence ID" value="MBB4063915.1"/>
    <property type="molecule type" value="Genomic_DNA"/>
</dbReference>
<dbReference type="PANTHER" id="PTHR31157:SF1">
    <property type="entry name" value="SCP DOMAIN-CONTAINING PROTEIN"/>
    <property type="match status" value="1"/>
</dbReference>
<protein>
    <submittedName>
        <fullName evidence="3">Uncharacterized protein YkwD</fullName>
    </submittedName>
</protein>
<dbReference type="PROSITE" id="PS51318">
    <property type="entry name" value="TAT"/>
    <property type="match status" value="1"/>
</dbReference>
<dbReference type="InterPro" id="IPR006311">
    <property type="entry name" value="TAT_signal"/>
</dbReference>
<dbReference type="PANTHER" id="PTHR31157">
    <property type="entry name" value="SCP DOMAIN-CONTAINING PROTEIN"/>
    <property type="match status" value="1"/>
</dbReference>
<evidence type="ECO:0000313" key="4">
    <source>
        <dbReference type="Proteomes" id="UP000528286"/>
    </source>
</evidence>
<proteinExistence type="predicted"/>
<dbReference type="AlphaFoldDB" id="A0A7W6J355"/>
<dbReference type="InterPro" id="IPR014044">
    <property type="entry name" value="CAP_dom"/>
</dbReference>
<dbReference type="InterPro" id="IPR035940">
    <property type="entry name" value="CAP_sf"/>
</dbReference>
<feature type="signal peptide" evidence="1">
    <location>
        <begin position="1"/>
        <end position="24"/>
    </location>
</feature>
<dbReference type="RefSeq" id="WP_183365145.1">
    <property type="nucleotide sequence ID" value="NZ_JACIEZ010000002.1"/>
</dbReference>
<dbReference type="CDD" id="cd05379">
    <property type="entry name" value="CAP_bacterial"/>
    <property type="match status" value="1"/>
</dbReference>
<gene>
    <name evidence="3" type="ORF">GGR23_001092</name>
</gene>
<comment type="caution">
    <text evidence="3">The sequence shown here is derived from an EMBL/GenBank/DDBJ whole genome shotgun (WGS) entry which is preliminary data.</text>
</comment>
<dbReference type="Proteomes" id="UP000528286">
    <property type="component" value="Unassembled WGS sequence"/>
</dbReference>
<keyword evidence="1" id="KW-0732">Signal</keyword>